<protein>
    <submittedName>
        <fullName evidence="4">Uncharacterized protein</fullName>
    </submittedName>
</protein>
<dbReference type="InterPro" id="IPR053137">
    <property type="entry name" value="NLR-like"/>
</dbReference>
<feature type="domain" description="Nephrocystin 3-like N-terminal" evidence="3">
    <location>
        <begin position="330"/>
        <end position="486"/>
    </location>
</feature>
<keyword evidence="5" id="KW-1185">Reference proteome</keyword>
<dbReference type="SUPFAM" id="SSF48403">
    <property type="entry name" value="Ankyrin repeat"/>
    <property type="match status" value="1"/>
</dbReference>
<comment type="caution">
    <text evidence="4">The sequence shown here is derived from an EMBL/GenBank/DDBJ whole genome shotgun (WGS) entry which is preliminary data.</text>
</comment>
<dbReference type="InterPro" id="IPR056884">
    <property type="entry name" value="NPHP3-like_N"/>
</dbReference>
<evidence type="ECO:0000256" key="1">
    <source>
        <dbReference type="ARBA" id="ARBA00022737"/>
    </source>
</evidence>
<name>A0A2I2GGX9_9EURO</name>
<dbReference type="GeneID" id="36561674"/>
<dbReference type="PANTHER" id="PTHR46082:SF11">
    <property type="entry name" value="AAA+ ATPASE DOMAIN-CONTAINING PROTEIN-RELATED"/>
    <property type="match status" value="1"/>
</dbReference>
<evidence type="ECO:0000313" key="5">
    <source>
        <dbReference type="Proteomes" id="UP000234275"/>
    </source>
</evidence>
<dbReference type="InterPro" id="IPR002110">
    <property type="entry name" value="Ankyrin_rpt"/>
</dbReference>
<evidence type="ECO:0000313" key="4">
    <source>
        <dbReference type="EMBL" id="PLB52138.1"/>
    </source>
</evidence>
<dbReference type="SUPFAM" id="SSF52540">
    <property type="entry name" value="P-loop containing nucleoside triphosphate hydrolases"/>
    <property type="match status" value="1"/>
</dbReference>
<dbReference type="AlphaFoldDB" id="A0A2I2GGX9"/>
<dbReference type="Pfam" id="PF22939">
    <property type="entry name" value="WHD_GPIID"/>
    <property type="match status" value="1"/>
</dbReference>
<dbReference type="InterPro" id="IPR036770">
    <property type="entry name" value="Ankyrin_rpt-contain_sf"/>
</dbReference>
<dbReference type="GO" id="GO:0003824">
    <property type="term" value="F:catalytic activity"/>
    <property type="evidence" value="ECO:0007669"/>
    <property type="project" value="InterPro"/>
</dbReference>
<sequence>MSKQSTWLKKSQSETLSHNYYQIGLICALPDEVTAVTAILDEEHELLDQNEQDSNVYTLGRVGAHNVVVGCLPFGASGGATAVAKDMLLSFPNIKVALMIGIGGGAPGSPSEDPESDIRLGDVFVSKPGFPDGGLVQYDYNKTISESRFVPKEHLSRSPNVLVTALTKLMTRHELTGSAVPRHLALMRQKYPKMKQKWQHPGLQNDKLYAKTFKHNNFNQPCEVICRSELDEHLAMKDAVTREKLQFPCLIIRGICDYSDSHENKTWKAYAGAASAAVAKELLEGIRSAQVEKTDTVNEAHNDRESFLNWLAPSTYHQKQADAYKLWEKGTGTWFLEHPQLKEWLDAHRPENRILLCSGGPGVGKTTMVSVVVEHLRTSEKEQGSIVCFFFLNRNAQTVPRMIRAILRQLLEGLPSIPDEFINLQDETQCLSEKGIQQALMKAAKSYKRAFIIVDGLSESPLFEIHDFFNAIMEMQSAGARVMVTSDDTKDLRLEPQSKNQNRFSELDIRDGNIEIYIDRNFDLSGFYSLPAEQAEIEKFKRIIIFSARGSFLLARLYLNWLKTKDTREKLEEELDSIANTHTPSHSSTLNEAYRKTFDIVKRSPRRLAFCVLSWVFYAMRPLSTTELSEALNTQHQRNNKELKVKHAPPDMPGLVSLSEGLIAISPISATVDFVHHTAYIWYSYNRTGFPRVRNASRTIAMTCLKYLSFEAFATGFVHDQEALKNRIDKHPFLNYAARFWAIHVHFNQNSSKVRSAAKRFLQNTSLASCAEQIVLGVPFRREDPPITGLHLVAKYGLVTQFEDLTDEDCHMDFNGRDAFGVTPLLQAIKGGHVNLVRMLVESDEVETNICDLDGWTPLMWAAKDGSTRITRSLLSVDQTRLNCQNRQGDSALMVATKFNHPIIVGILKQHESPDPNLTNENGMTALMFAVRNSSVGIVQKLLGIANVDPDICNHHGATALGFAVLSKNVEIVLSIPISIRSRRRHFWLSNHPSDAVRRNDAVMVSLLLNEGNANTSIQSPQSKTALDMAKEKGYDEIVQLLSAKRPRRS</sequence>
<dbReference type="SUPFAM" id="SSF53167">
    <property type="entry name" value="Purine and uridine phosphorylases"/>
    <property type="match status" value="1"/>
</dbReference>
<accession>A0A2I2GGX9</accession>
<proteinExistence type="predicted"/>
<dbReference type="RefSeq" id="XP_024707440.1">
    <property type="nucleotide sequence ID" value="XM_024853973.1"/>
</dbReference>
<feature type="domain" description="GPI inositol-deacylase winged helix" evidence="2">
    <location>
        <begin position="606"/>
        <end position="679"/>
    </location>
</feature>
<reference evidence="4 5" key="1">
    <citation type="submission" date="2016-12" db="EMBL/GenBank/DDBJ databases">
        <title>The genomes of Aspergillus section Nigri reveals drivers in fungal speciation.</title>
        <authorList>
            <consortium name="DOE Joint Genome Institute"/>
            <person name="Vesth T.C."/>
            <person name="Nybo J."/>
            <person name="Theobald S."/>
            <person name="Brandl J."/>
            <person name="Frisvad J.C."/>
            <person name="Nielsen K.F."/>
            <person name="Lyhne E.K."/>
            <person name="Kogle M.E."/>
            <person name="Kuo A."/>
            <person name="Riley R."/>
            <person name="Clum A."/>
            <person name="Nolan M."/>
            <person name="Lipzen A."/>
            <person name="Salamov A."/>
            <person name="Henrissat B."/>
            <person name="Wiebenga A."/>
            <person name="De Vries R.P."/>
            <person name="Grigoriev I.V."/>
            <person name="Mortensen U.H."/>
            <person name="Andersen M.R."/>
            <person name="Baker S.E."/>
        </authorList>
    </citation>
    <scope>NUCLEOTIDE SEQUENCE [LARGE SCALE GENOMIC DNA]</scope>
    <source>
        <strain evidence="4 5">IBT 23096</strain>
    </source>
</reference>
<dbReference type="Gene3D" id="1.25.40.20">
    <property type="entry name" value="Ankyrin repeat-containing domain"/>
    <property type="match status" value="4"/>
</dbReference>
<dbReference type="InterPro" id="IPR054471">
    <property type="entry name" value="GPIID_WHD"/>
</dbReference>
<dbReference type="SMART" id="SM00248">
    <property type="entry name" value="ANK"/>
    <property type="match status" value="4"/>
</dbReference>
<dbReference type="InterPro" id="IPR027417">
    <property type="entry name" value="P-loop_NTPase"/>
</dbReference>
<dbReference type="Gene3D" id="3.40.50.300">
    <property type="entry name" value="P-loop containing nucleotide triphosphate hydrolases"/>
    <property type="match status" value="1"/>
</dbReference>
<dbReference type="InterPro" id="IPR035994">
    <property type="entry name" value="Nucleoside_phosphorylase_sf"/>
</dbReference>
<evidence type="ECO:0000259" key="2">
    <source>
        <dbReference type="Pfam" id="PF22939"/>
    </source>
</evidence>
<organism evidence="4 5">
    <name type="scientific">Aspergillus steynii IBT 23096</name>
    <dbReference type="NCBI Taxonomy" id="1392250"/>
    <lineage>
        <taxon>Eukaryota</taxon>
        <taxon>Fungi</taxon>
        <taxon>Dikarya</taxon>
        <taxon>Ascomycota</taxon>
        <taxon>Pezizomycotina</taxon>
        <taxon>Eurotiomycetes</taxon>
        <taxon>Eurotiomycetidae</taxon>
        <taxon>Eurotiales</taxon>
        <taxon>Aspergillaceae</taxon>
        <taxon>Aspergillus</taxon>
        <taxon>Aspergillus subgen. Circumdati</taxon>
    </lineage>
</organism>
<dbReference type="EMBL" id="MSFO01000002">
    <property type="protein sequence ID" value="PLB52138.1"/>
    <property type="molecule type" value="Genomic_DNA"/>
</dbReference>
<dbReference type="OrthoDB" id="1577640at2759"/>
<dbReference type="GO" id="GO:0009116">
    <property type="term" value="P:nucleoside metabolic process"/>
    <property type="evidence" value="ECO:0007669"/>
    <property type="project" value="InterPro"/>
</dbReference>
<gene>
    <name evidence="4" type="ORF">P170DRAFT_488625</name>
</gene>
<dbReference type="PANTHER" id="PTHR46082">
    <property type="entry name" value="ATP/GTP-BINDING PROTEIN-RELATED"/>
    <property type="match status" value="1"/>
</dbReference>
<evidence type="ECO:0000259" key="3">
    <source>
        <dbReference type="Pfam" id="PF24883"/>
    </source>
</evidence>
<dbReference type="Pfam" id="PF12796">
    <property type="entry name" value="Ank_2"/>
    <property type="match status" value="2"/>
</dbReference>
<dbReference type="Proteomes" id="UP000234275">
    <property type="component" value="Unassembled WGS sequence"/>
</dbReference>
<dbReference type="STRING" id="1392250.A0A2I2GGX9"/>
<dbReference type="Gene3D" id="3.40.50.1580">
    <property type="entry name" value="Nucleoside phosphorylase domain"/>
    <property type="match status" value="1"/>
</dbReference>
<dbReference type="VEuPathDB" id="FungiDB:P170DRAFT_488625"/>
<keyword evidence="1" id="KW-0677">Repeat</keyword>
<dbReference type="Pfam" id="PF24883">
    <property type="entry name" value="NPHP3_N"/>
    <property type="match status" value="1"/>
</dbReference>